<evidence type="ECO:0000256" key="2">
    <source>
        <dbReference type="ARBA" id="ARBA00022832"/>
    </source>
</evidence>
<dbReference type="Pfam" id="PF00378">
    <property type="entry name" value="ECH_1"/>
    <property type="match status" value="1"/>
</dbReference>
<dbReference type="Proteomes" id="UP001366166">
    <property type="component" value="Chromosome"/>
</dbReference>
<keyword evidence="3" id="KW-0809">Transit peptide</keyword>
<keyword evidence="4" id="KW-0443">Lipid metabolism</keyword>
<keyword evidence="2" id="KW-0276">Fatty acid metabolism</keyword>
<dbReference type="InterPro" id="IPR001753">
    <property type="entry name" value="Enoyl-CoA_hydra/iso"/>
</dbReference>
<gene>
    <name evidence="7" type="ORF">FAK_29750</name>
</gene>
<protein>
    <recommendedName>
        <fullName evidence="6">Enoyl-CoA hydratase domain-containing protein 3, mitochondrial</fullName>
    </recommendedName>
</protein>
<dbReference type="AlphaFoldDB" id="A0AAU9ERY0"/>
<evidence type="ECO:0000256" key="5">
    <source>
        <dbReference type="ARBA" id="ARBA00037410"/>
    </source>
</evidence>
<dbReference type="KEGG" id="dmp:FAK_29750"/>
<comment type="function">
    <text evidence="5">May play a role in fatty acid biosynthesis and insulin sensitivity.</text>
</comment>
<dbReference type="SUPFAM" id="SSF52096">
    <property type="entry name" value="ClpP/crotonase"/>
    <property type="match status" value="1"/>
</dbReference>
<evidence type="ECO:0000313" key="8">
    <source>
        <dbReference type="Proteomes" id="UP001366166"/>
    </source>
</evidence>
<dbReference type="GO" id="GO:0006631">
    <property type="term" value="P:fatty acid metabolic process"/>
    <property type="evidence" value="ECO:0007669"/>
    <property type="project" value="UniProtKB-KW"/>
</dbReference>
<dbReference type="InterPro" id="IPR029045">
    <property type="entry name" value="ClpP/crotonase-like_dom_sf"/>
</dbReference>
<accession>A0AAU9ERY0</accession>
<evidence type="ECO:0000256" key="3">
    <source>
        <dbReference type="ARBA" id="ARBA00022946"/>
    </source>
</evidence>
<dbReference type="RefSeq" id="WP_338601005.1">
    <property type="nucleotide sequence ID" value="NZ_AP028679.1"/>
</dbReference>
<reference evidence="8" key="1">
    <citation type="journal article" date="2023" name="Arch. Microbiol.">
        <title>Desulfoferula mesophilus gen. nov. sp. nov., a mesophilic sulfate-reducing bacterium isolated from a brackish lake sediment.</title>
        <authorList>
            <person name="Watanabe T."/>
            <person name="Yabe T."/>
            <person name="Tsuji J.M."/>
            <person name="Fukui M."/>
        </authorList>
    </citation>
    <scope>NUCLEOTIDE SEQUENCE [LARGE SCALE GENOMIC DNA]</scope>
    <source>
        <strain evidence="8">12FAK</strain>
    </source>
</reference>
<keyword evidence="8" id="KW-1185">Reference proteome</keyword>
<sequence length="258" mass="28059">MDGAPILYRVEDQIAWISINQPKKMNRLDFASMRELALSVDKADKDPGVKVIVISGEGGKAFCAGGDLGDFAAESVLAGKNNLQGYADLCLVFNRITTPSIAMISGYALAGGCGLAMLPHISIATYDSVLGVPEIKVGVWPMMVMAILFRTVGRKKGLELICTGEQIDAREALRIGMINKVTTRDELLDEVLAVANQLKGLSRSIMSLGLEAFNHIGDLEYTKAISYLRNMVVMVSETSDSIEGRNAFIEKRKPVWED</sequence>
<dbReference type="Gene3D" id="3.90.226.10">
    <property type="entry name" value="2-enoyl-CoA Hydratase, Chain A, domain 1"/>
    <property type="match status" value="1"/>
</dbReference>
<proteinExistence type="inferred from homology"/>
<name>A0AAU9ERY0_9BACT</name>
<dbReference type="Gene3D" id="1.10.12.10">
    <property type="entry name" value="Lyase 2-enoyl-coa Hydratase, Chain A, domain 2"/>
    <property type="match status" value="1"/>
</dbReference>
<evidence type="ECO:0000256" key="6">
    <source>
        <dbReference type="ARBA" id="ARBA00040545"/>
    </source>
</evidence>
<organism evidence="7 8">
    <name type="scientific">Desulfoferula mesophila</name>
    <dbReference type="NCBI Taxonomy" id="3058419"/>
    <lineage>
        <taxon>Bacteria</taxon>
        <taxon>Pseudomonadati</taxon>
        <taxon>Thermodesulfobacteriota</taxon>
        <taxon>Desulfarculia</taxon>
        <taxon>Desulfarculales</taxon>
        <taxon>Desulfarculaceae</taxon>
        <taxon>Desulfoferula</taxon>
    </lineage>
</organism>
<evidence type="ECO:0000256" key="1">
    <source>
        <dbReference type="ARBA" id="ARBA00005254"/>
    </source>
</evidence>
<dbReference type="GO" id="GO:0016836">
    <property type="term" value="F:hydro-lyase activity"/>
    <property type="evidence" value="ECO:0007669"/>
    <property type="project" value="TreeGrafter"/>
</dbReference>
<evidence type="ECO:0000313" key="7">
    <source>
        <dbReference type="EMBL" id="BEQ15909.1"/>
    </source>
</evidence>
<evidence type="ECO:0000256" key="4">
    <source>
        <dbReference type="ARBA" id="ARBA00023098"/>
    </source>
</evidence>
<dbReference type="CDD" id="cd06558">
    <property type="entry name" value="crotonase-like"/>
    <property type="match status" value="1"/>
</dbReference>
<comment type="similarity">
    <text evidence="1">Belongs to the enoyl-CoA hydratase/isomerase family.</text>
</comment>
<dbReference type="PANTHER" id="PTHR43602:SF1">
    <property type="entry name" value="ENOYL-COA HYDRATASE DOMAIN-CONTAINING PROTEIN 3, MITOCHONDRIAL"/>
    <property type="match status" value="1"/>
</dbReference>
<dbReference type="InterPro" id="IPR014748">
    <property type="entry name" value="Enoyl-CoA_hydra_C"/>
</dbReference>
<dbReference type="EMBL" id="AP028679">
    <property type="protein sequence ID" value="BEQ15909.1"/>
    <property type="molecule type" value="Genomic_DNA"/>
</dbReference>
<dbReference type="PANTHER" id="PTHR43602">
    <property type="match status" value="1"/>
</dbReference>
<dbReference type="InterPro" id="IPR052377">
    <property type="entry name" value="Mitochondrial_ECH-domain"/>
</dbReference>